<comment type="caution">
    <text evidence="6">The sequence shown here is derived from an EMBL/GenBank/DDBJ whole genome shotgun (WGS) entry which is preliminary data.</text>
</comment>
<dbReference type="InterPro" id="IPR001737">
    <property type="entry name" value="KsgA/Erm"/>
</dbReference>
<name>K1USZ2_9ZZZZ</name>
<keyword evidence="1" id="KW-0489">Methyltransferase</keyword>
<evidence type="ECO:0000313" key="6">
    <source>
        <dbReference type="EMBL" id="EKC74626.1"/>
    </source>
</evidence>
<keyword evidence="2 6" id="KW-0808">Transferase</keyword>
<dbReference type="Gene3D" id="1.10.8.100">
    <property type="entry name" value="Ribosomal RNA adenine dimethylase-like, domain 2"/>
    <property type="match status" value="1"/>
</dbReference>
<dbReference type="EMBL" id="AJWZ01001172">
    <property type="protein sequence ID" value="EKC74626.1"/>
    <property type="molecule type" value="Genomic_DNA"/>
</dbReference>
<dbReference type="GO" id="GO:0003723">
    <property type="term" value="F:RNA binding"/>
    <property type="evidence" value="ECO:0007669"/>
    <property type="project" value="UniProtKB-KW"/>
</dbReference>
<feature type="domain" description="Ribosomal RNA adenine methylase transferase N-terminal" evidence="5">
    <location>
        <begin position="3"/>
        <end position="131"/>
    </location>
</feature>
<dbReference type="Pfam" id="PF00398">
    <property type="entry name" value="RrnaAD"/>
    <property type="match status" value="1"/>
</dbReference>
<accession>K1USZ2</accession>
<evidence type="ECO:0000256" key="3">
    <source>
        <dbReference type="ARBA" id="ARBA00022691"/>
    </source>
</evidence>
<dbReference type="GO" id="GO:0005829">
    <property type="term" value="C:cytosol"/>
    <property type="evidence" value="ECO:0007669"/>
    <property type="project" value="TreeGrafter"/>
</dbReference>
<keyword evidence="4" id="KW-0694">RNA-binding</keyword>
<dbReference type="InterPro" id="IPR020598">
    <property type="entry name" value="rRNA_Ade_methylase_Trfase_N"/>
</dbReference>
<dbReference type="InterPro" id="IPR029063">
    <property type="entry name" value="SAM-dependent_MTases_sf"/>
</dbReference>
<evidence type="ECO:0000259" key="5">
    <source>
        <dbReference type="SMART" id="SM00650"/>
    </source>
</evidence>
<dbReference type="GO" id="GO:0000179">
    <property type="term" value="F:rRNA (adenine-N6,N6-)-dimethyltransferase activity"/>
    <property type="evidence" value="ECO:0007669"/>
    <property type="project" value="InterPro"/>
</dbReference>
<dbReference type="Gene3D" id="3.40.50.150">
    <property type="entry name" value="Vaccinia Virus protein VP39"/>
    <property type="match status" value="1"/>
</dbReference>
<proteinExistence type="predicted"/>
<organism evidence="6">
    <name type="scientific">human gut metagenome</name>
    <dbReference type="NCBI Taxonomy" id="408170"/>
    <lineage>
        <taxon>unclassified sequences</taxon>
        <taxon>metagenomes</taxon>
        <taxon>organismal metagenomes</taxon>
    </lineage>
</organism>
<dbReference type="SMART" id="SM00650">
    <property type="entry name" value="rADc"/>
    <property type="match status" value="1"/>
</dbReference>
<gene>
    <name evidence="6" type="ORF">OBE_01791</name>
</gene>
<dbReference type="AlphaFoldDB" id="K1USZ2"/>
<dbReference type="PANTHER" id="PTHR11727">
    <property type="entry name" value="DIMETHYLADENOSINE TRANSFERASE"/>
    <property type="match status" value="1"/>
</dbReference>
<dbReference type="SUPFAM" id="SSF53335">
    <property type="entry name" value="S-adenosyl-L-methionine-dependent methyltransferases"/>
    <property type="match status" value="1"/>
</dbReference>
<evidence type="ECO:0000256" key="2">
    <source>
        <dbReference type="ARBA" id="ARBA00022679"/>
    </source>
</evidence>
<evidence type="ECO:0000256" key="1">
    <source>
        <dbReference type="ARBA" id="ARBA00022603"/>
    </source>
</evidence>
<evidence type="ECO:0000256" key="4">
    <source>
        <dbReference type="ARBA" id="ARBA00022884"/>
    </source>
</evidence>
<dbReference type="PANTHER" id="PTHR11727:SF7">
    <property type="entry name" value="DIMETHYLADENOSINE TRANSFERASE-RELATED"/>
    <property type="match status" value="1"/>
</dbReference>
<dbReference type="PROSITE" id="PS51689">
    <property type="entry name" value="SAM_RNA_A_N6_MT"/>
    <property type="match status" value="1"/>
</dbReference>
<sequence length="201" mass="23460">MQLEGYLINLSKELSNVEVVFSDFLDVDLAKKVSDYKYKHLYFISNVPYYITTPILMKLINSGLNFGKIVMMVQEEVGERFSATPGKKAYSSITVFLNYYYEIKRLFKVNRSEFIPVPNVDSEVIMLTSREDKIALKNKDLFFEFVRSSFQYKRKNLRNNLKKYDLKKIEEVLVKYGYSLNSRAEEIPVSVFAEISNSLAD</sequence>
<keyword evidence="3" id="KW-0949">S-adenosyl-L-methionine</keyword>
<dbReference type="InterPro" id="IPR023165">
    <property type="entry name" value="rRNA_Ade_diMease-like_C"/>
</dbReference>
<protein>
    <submittedName>
        <fullName evidence="6">Dimethyladenosine transferase</fullName>
    </submittedName>
</protein>
<reference evidence="6" key="1">
    <citation type="journal article" date="2013" name="Environ. Microbiol.">
        <title>Microbiota from the distal guts of lean and obese adolescents exhibit partial functional redundancy besides clear differences in community structure.</title>
        <authorList>
            <person name="Ferrer M."/>
            <person name="Ruiz A."/>
            <person name="Lanza F."/>
            <person name="Haange S.B."/>
            <person name="Oberbach A."/>
            <person name="Till H."/>
            <person name="Bargiela R."/>
            <person name="Campoy C."/>
            <person name="Segura M.T."/>
            <person name="Richter M."/>
            <person name="von Bergen M."/>
            <person name="Seifert J."/>
            <person name="Suarez A."/>
        </authorList>
    </citation>
    <scope>NUCLEOTIDE SEQUENCE</scope>
</reference>